<dbReference type="CDD" id="cd00552">
    <property type="entry name" value="RaiA"/>
    <property type="match status" value="1"/>
</dbReference>
<dbReference type="EMBL" id="DTGZ01000061">
    <property type="protein sequence ID" value="HGV97312.1"/>
    <property type="molecule type" value="Genomic_DNA"/>
</dbReference>
<accession>A0A7C4X8I6</accession>
<sequence length="105" mass="12232">MNLTISARNFQLTDALTEFAGKKLNKLRRFSHHIINGHLVLEKDKSISIVELSLAVKHSTITTKVTTQDIYQGINEIVKKAERQLQKYEDKFKEKKRLRARAKRL</sequence>
<feature type="coiled-coil region" evidence="1">
    <location>
        <begin position="71"/>
        <end position="105"/>
    </location>
</feature>
<organism evidence="2">
    <name type="scientific">candidate division WOR-3 bacterium</name>
    <dbReference type="NCBI Taxonomy" id="2052148"/>
    <lineage>
        <taxon>Bacteria</taxon>
        <taxon>Bacteria division WOR-3</taxon>
    </lineage>
</organism>
<reference evidence="2" key="1">
    <citation type="journal article" date="2020" name="mSystems">
        <title>Genome- and Community-Level Interaction Insights into Carbon Utilization and Element Cycling Functions of Hydrothermarchaeota in Hydrothermal Sediment.</title>
        <authorList>
            <person name="Zhou Z."/>
            <person name="Liu Y."/>
            <person name="Xu W."/>
            <person name="Pan J."/>
            <person name="Luo Z.H."/>
            <person name="Li M."/>
        </authorList>
    </citation>
    <scope>NUCLEOTIDE SEQUENCE [LARGE SCALE GENOMIC DNA]</scope>
    <source>
        <strain evidence="2">SpSt-774</strain>
    </source>
</reference>
<gene>
    <name evidence="2" type="primary">raiA</name>
    <name evidence="2" type="ORF">ENV60_03325</name>
</gene>
<name>A0A7C4X8I6_UNCW3</name>
<dbReference type="AlphaFoldDB" id="A0A7C4X8I6"/>
<dbReference type="SUPFAM" id="SSF69754">
    <property type="entry name" value="Ribosome binding protein Y (YfiA homologue)"/>
    <property type="match status" value="1"/>
</dbReference>
<protein>
    <submittedName>
        <fullName evidence="2">Ribosome-associated translation inhibitor RaiA</fullName>
    </submittedName>
</protein>
<dbReference type="InterPro" id="IPR036567">
    <property type="entry name" value="RHF-like"/>
</dbReference>
<evidence type="ECO:0000313" key="2">
    <source>
        <dbReference type="EMBL" id="HGV97312.1"/>
    </source>
</evidence>
<dbReference type="InterPro" id="IPR003489">
    <property type="entry name" value="RHF/RaiA"/>
</dbReference>
<dbReference type="NCBIfam" id="TIGR00741">
    <property type="entry name" value="yfiA"/>
    <property type="match status" value="1"/>
</dbReference>
<comment type="caution">
    <text evidence="2">The sequence shown here is derived from an EMBL/GenBank/DDBJ whole genome shotgun (WGS) entry which is preliminary data.</text>
</comment>
<evidence type="ECO:0000256" key="1">
    <source>
        <dbReference type="SAM" id="Coils"/>
    </source>
</evidence>
<dbReference type="Gene3D" id="3.30.160.100">
    <property type="entry name" value="Ribosome hibernation promotion factor-like"/>
    <property type="match status" value="1"/>
</dbReference>
<dbReference type="Pfam" id="PF02482">
    <property type="entry name" value="Ribosomal_S30AE"/>
    <property type="match status" value="1"/>
</dbReference>
<keyword evidence="1" id="KW-0175">Coiled coil</keyword>
<proteinExistence type="predicted"/>